<dbReference type="PROSITE" id="PS50177">
    <property type="entry name" value="NTF2_DOMAIN"/>
    <property type="match status" value="1"/>
</dbReference>
<feature type="domain" description="RRM" evidence="4">
    <location>
        <begin position="382"/>
        <end position="450"/>
    </location>
</feature>
<dbReference type="GO" id="GO:1990861">
    <property type="term" value="C:Ubp3-Bre5 deubiquitination complex"/>
    <property type="evidence" value="ECO:0007669"/>
    <property type="project" value="TreeGrafter"/>
</dbReference>
<dbReference type="Proteomes" id="UP000030651">
    <property type="component" value="Unassembled WGS sequence"/>
</dbReference>
<feature type="compositionally biased region" description="Low complexity" evidence="3">
    <location>
        <begin position="289"/>
        <end position="339"/>
    </location>
</feature>
<dbReference type="InParanoid" id="W3WSB7"/>
<keyword evidence="7" id="KW-1185">Reference proteome</keyword>
<evidence type="ECO:0000256" key="1">
    <source>
        <dbReference type="ARBA" id="ARBA00022884"/>
    </source>
</evidence>
<dbReference type="PANTHER" id="PTHR10693:SF20">
    <property type="entry name" value="AT27578P"/>
    <property type="match status" value="1"/>
</dbReference>
<feature type="region of interest" description="Disordered" evidence="3">
    <location>
        <begin position="149"/>
        <end position="194"/>
    </location>
</feature>
<dbReference type="SUPFAM" id="SSF54427">
    <property type="entry name" value="NTF2-like"/>
    <property type="match status" value="1"/>
</dbReference>
<dbReference type="GO" id="GO:0034517">
    <property type="term" value="P:ribophagy"/>
    <property type="evidence" value="ECO:0007669"/>
    <property type="project" value="TreeGrafter"/>
</dbReference>
<dbReference type="STRING" id="1229662.W3WSB7"/>
<gene>
    <name evidence="6" type="ORF">PFICI_13011</name>
</gene>
<dbReference type="Pfam" id="PF02136">
    <property type="entry name" value="NTF2"/>
    <property type="match status" value="1"/>
</dbReference>
<feature type="region of interest" description="Disordered" evidence="3">
    <location>
        <begin position="1"/>
        <end position="20"/>
    </location>
</feature>
<evidence type="ECO:0000259" key="4">
    <source>
        <dbReference type="PROSITE" id="PS50102"/>
    </source>
</evidence>
<dbReference type="CDD" id="cd00590">
    <property type="entry name" value="RRM_SF"/>
    <property type="match status" value="1"/>
</dbReference>
<evidence type="ECO:0000256" key="2">
    <source>
        <dbReference type="PROSITE-ProRule" id="PRU00176"/>
    </source>
</evidence>
<feature type="region of interest" description="Disordered" evidence="3">
    <location>
        <begin position="219"/>
        <end position="378"/>
    </location>
</feature>
<feature type="domain" description="NTF2" evidence="5">
    <location>
        <begin position="26"/>
        <end position="144"/>
    </location>
</feature>
<protein>
    <recommendedName>
        <fullName evidence="8">NTF2 domain-containing protein</fullName>
    </recommendedName>
</protein>
<dbReference type="eggNOG" id="KOG0116">
    <property type="taxonomic scope" value="Eukaryota"/>
</dbReference>
<dbReference type="InterPro" id="IPR018222">
    <property type="entry name" value="Nuclear_transport_factor_2_euk"/>
</dbReference>
<dbReference type="InterPro" id="IPR039539">
    <property type="entry name" value="Ras_GTPase_bind_prot"/>
</dbReference>
<dbReference type="GeneID" id="19278024"/>
<feature type="region of interest" description="Disordered" evidence="3">
    <location>
        <begin position="454"/>
        <end position="509"/>
    </location>
</feature>
<evidence type="ECO:0000259" key="5">
    <source>
        <dbReference type="PROSITE" id="PS50177"/>
    </source>
</evidence>
<evidence type="ECO:0000256" key="3">
    <source>
        <dbReference type="SAM" id="MobiDB-lite"/>
    </source>
</evidence>
<feature type="compositionally biased region" description="Low complexity" evidence="3">
    <location>
        <begin position="265"/>
        <end position="279"/>
    </location>
</feature>
<reference evidence="7" key="1">
    <citation type="journal article" date="2015" name="BMC Genomics">
        <title>Genomic and transcriptomic analysis of the endophytic fungus Pestalotiopsis fici reveals its lifestyle and high potential for synthesis of natural products.</title>
        <authorList>
            <person name="Wang X."/>
            <person name="Zhang X."/>
            <person name="Liu L."/>
            <person name="Xiang M."/>
            <person name="Wang W."/>
            <person name="Sun X."/>
            <person name="Che Y."/>
            <person name="Guo L."/>
            <person name="Liu G."/>
            <person name="Guo L."/>
            <person name="Wang C."/>
            <person name="Yin W.B."/>
            <person name="Stadler M."/>
            <person name="Zhang X."/>
            <person name="Liu X."/>
        </authorList>
    </citation>
    <scope>NUCLEOTIDE SEQUENCE [LARGE SCALE GENOMIC DNA]</scope>
    <source>
        <strain evidence="7">W106-1 / CGMCC3.15140</strain>
    </source>
</reference>
<evidence type="ECO:0000313" key="7">
    <source>
        <dbReference type="Proteomes" id="UP000030651"/>
    </source>
</evidence>
<dbReference type="GO" id="GO:0003729">
    <property type="term" value="F:mRNA binding"/>
    <property type="evidence" value="ECO:0007669"/>
    <property type="project" value="TreeGrafter"/>
</dbReference>
<dbReference type="PANTHER" id="PTHR10693">
    <property type="entry name" value="RAS GTPASE-ACTIVATING PROTEIN-BINDING PROTEIN"/>
    <property type="match status" value="1"/>
</dbReference>
<dbReference type="Gene3D" id="3.10.450.50">
    <property type="match status" value="1"/>
</dbReference>
<keyword evidence="1 2" id="KW-0694">RNA-binding</keyword>
<dbReference type="AlphaFoldDB" id="W3WSB7"/>
<dbReference type="InterPro" id="IPR002075">
    <property type="entry name" value="NTF2_dom"/>
</dbReference>
<dbReference type="OrthoDB" id="339151at2759"/>
<dbReference type="SUPFAM" id="SSF54928">
    <property type="entry name" value="RNA-binding domain, RBD"/>
    <property type="match status" value="1"/>
</dbReference>
<dbReference type="Gene3D" id="3.30.70.330">
    <property type="match status" value="1"/>
</dbReference>
<dbReference type="OMA" id="RPRGNAY"/>
<organism evidence="6 7">
    <name type="scientific">Pestalotiopsis fici (strain W106-1 / CGMCC3.15140)</name>
    <dbReference type="NCBI Taxonomy" id="1229662"/>
    <lineage>
        <taxon>Eukaryota</taxon>
        <taxon>Fungi</taxon>
        <taxon>Dikarya</taxon>
        <taxon>Ascomycota</taxon>
        <taxon>Pezizomycotina</taxon>
        <taxon>Sordariomycetes</taxon>
        <taxon>Xylariomycetidae</taxon>
        <taxon>Amphisphaeriales</taxon>
        <taxon>Sporocadaceae</taxon>
        <taxon>Pestalotiopsis</taxon>
    </lineage>
</organism>
<evidence type="ECO:0000313" key="6">
    <source>
        <dbReference type="EMBL" id="ETS76067.1"/>
    </source>
</evidence>
<proteinExistence type="predicted"/>
<evidence type="ECO:0008006" key="8">
    <source>
        <dbReference type="Google" id="ProtNLM"/>
    </source>
</evidence>
<dbReference type="CDD" id="cd00780">
    <property type="entry name" value="NTF2"/>
    <property type="match status" value="1"/>
</dbReference>
<sequence length="509" mass="53271">MASTNGASTAPEQSGGPQSNLGKDEVAWFFVEQYYTTLSKTPEKLHLFYSKRSQFVYGQEAEVADVSVGRQNIQERIKSLDLSDSCSKVRISNVDSQTSYDNIVIQVIGETSNKIGDDPKKFVQTFVLAQQPSGYFVLNDILRYLDEDTEEDQGEAAAQEPAVETSAPAPATSAPTTEEAHEEPVAKAESVVEEAAPATAALDAGAIDDRLEQVARNDTASVNGDAATEAPTEPAATVDAEETARQIEEEDTKEPEKPTDPSPTPVAARQPPAPQAAAPAQPPKPMTWASRAAAAAGPPRPVVPLAKTATPAAPATQQRPAAPAAPAASKPAASTTQPTETPSAAVTTAKDEWQTAGSDSKRHNRPQSISGPQGDKDGVLGYVKYVTEKVQQDDLKTTLSQYGEVTYLDINRTKSCAFVEFATPAGYQAAVAANPHVVNGENITVEPRRPKAQAYGGGNFGAGRGNVANRGGRGGFDGGRSGGQGGRGNFGQNRGRGGVRGRGGAQASA</sequence>
<dbReference type="Pfam" id="PF00076">
    <property type="entry name" value="RRM_1"/>
    <property type="match status" value="1"/>
</dbReference>
<dbReference type="GO" id="GO:0016579">
    <property type="term" value="P:protein deubiquitination"/>
    <property type="evidence" value="ECO:0007669"/>
    <property type="project" value="TreeGrafter"/>
</dbReference>
<feature type="compositionally biased region" description="Low complexity" evidence="3">
    <location>
        <begin position="160"/>
        <end position="177"/>
    </location>
</feature>
<name>W3WSB7_PESFW</name>
<dbReference type="RefSeq" id="XP_007839783.1">
    <property type="nucleotide sequence ID" value="XM_007841592.1"/>
</dbReference>
<dbReference type="EMBL" id="KI912118">
    <property type="protein sequence ID" value="ETS76067.1"/>
    <property type="molecule type" value="Genomic_DNA"/>
</dbReference>
<dbReference type="InterPro" id="IPR035979">
    <property type="entry name" value="RBD_domain_sf"/>
</dbReference>
<feature type="compositionally biased region" description="Gly residues" evidence="3">
    <location>
        <begin position="455"/>
        <end position="464"/>
    </location>
</feature>
<dbReference type="GO" id="GO:0005829">
    <property type="term" value="C:cytosol"/>
    <property type="evidence" value="ECO:0007669"/>
    <property type="project" value="TreeGrafter"/>
</dbReference>
<dbReference type="InterPro" id="IPR000504">
    <property type="entry name" value="RRM_dom"/>
</dbReference>
<dbReference type="PROSITE" id="PS50102">
    <property type="entry name" value="RRM"/>
    <property type="match status" value="1"/>
</dbReference>
<feature type="compositionally biased region" description="Low complexity" evidence="3">
    <location>
        <begin position="225"/>
        <end position="238"/>
    </location>
</feature>
<dbReference type="KEGG" id="pfy:PFICI_13011"/>
<dbReference type="GO" id="GO:1990904">
    <property type="term" value="C:ribonucleoprotein complex"/>
    <property type="evidence" value="ECO:0007669"/>
    <property type="project" value="TreeGrafter"/>
</dbReference>
<dbReference type="SMART" id="SM00360">
    <property type="entry name" value="RRM"/>
    <property type="match status" value="1"/>
</dbReference>
<dbReference type="InterPro" id="IPR012677">
    <property type="entry name" value="Nucleotide-bd_a/b_plait_sf"/>
</dbReference>
<dbReference type="HOGENOM" id="CLU_022209_2_0_1"/>
<accession>W3WSB7</accession>
<dbReference type="InterPro" id="IPR032710">
    <property type="entry name" value="NTF2-like_dom_sf"/>
</dbReference>
<feature type="compositionally biased region" description="Gly residues" evidence="3">
    <location>
        <begin position="471"/>
        <end position="509"/>
    </location>
</feature>